<name>A0A1J7IH48_9PEZI</name>
<dbReference type="EMBL" id="KV875100">
    <property type="protein sequence ID" value="OIW26595.1"/>
    <property type="molecule type" value="Genomic_DNA"/>
</dbReference>
<accession>A0A1J7IH48</accession>
<dbReference type="InParanoid" id="A0A1J7IH48"/>
<protein>
    <submittedName>
        <fullName evidence="1">Uncharacterized protein</fullName>
    </submittedName>
</protein>
<dbReference type="AlphaFoldDB" id="A0A1J7IH48"/>
<evidence type="ECO:0000313" key="1">
    <source>
        <dbReference type="EMBL" id="OIW26595.1"/>
    </source>
</evidence>
<gene>
    <name evidence="1" type="ORF">CONLIGDRAFT_481141</name>
</gene>
<sequence length="177" mass="19949">MALFWHDRASKELACVTGIESSFYSFRPITALVKNLPKLQHVALGKSFPDTHKCSLEIVGGWSLLLPSSPVRAPLALKRLRDFGGIQAWKLCFLRRTPLSGAALGRDRVHRLSSLGTDRKSFRPAQYLWTAPTHISRHPNQRTDSNGSFAVMLVGLRRPCACPTFVNPQRQRRRFAK</sequence>
<proteinExistence type="predicted"/>
<dbReference type="Proteomes" id="UP000182658">
    <property type="component" value="Unassembled WGS sequence"/>
</dbReference>
<reference evidence="1 2" key="1">
    <citation type="submission" date="2016-10" db="EMBL/GenBank/DDBJ databases">
        <title>Draft genome sequence of Coniochaeta ligniaria NRRL30616, a lignocellulolytic fungus for bioabatement of inhibitors in plant biomass hydrolysates.</title>
        <authorList>
            <consortium name="DOE Joint Genome Institute"/>
            <person name="Jimenez D.J."/>
            <person name="Hector R.E."/>
            <person name="Riley R."/>
            <person name="Sun H."/>
            <person name="Grigoriev I.V."/>
            <person name="Van Elsas J.D."/>
            <person name="Nichols N.N."/>
        </authorList>
    </citation>
    <scope>NUCLEOTIDE SEQUENCE [LARGE SCALE GENOMIC DNA]</scope>
    <source>
        <strain evidence="1 2">NRRL 30616</strain>
    </source>
</reference>
<organism evidence="1 2">
    <name type="scientific">Coniochaeta ligniaria NRRL 30616</name>
    <dbReference type="NCBI Taxonomy" id="1408157"/>
    <lineage>
        <taxon>Eukaryota</taxon>
        <taxon>Fungi</taxon>
        <taxon>Dikarya</taxon>
        <taxon>Ascomycota</taxon>
        <taxon>Pezizomycotina</taxon>
        <taxon>Sordariomycetes</taxon>
        <taxon>Sordariomycetidae</taxon>
        <taxon>Coniochaetales</taxon>
        <taxon>Coniochaetaceae</taxon>
        <taxon>Coniochaeta</taxon>
    </lineage>
</organism>
<keyword evidence="2" id="KW-1185">Reference proteome</keyword>
<evidence type="ECO:0000313" key="2">
    <source>
        <dbReference type="Proteomes" id="UP000182658"/>
    </source>
</evidence>